<dbReference type="EMBL" id="AHOR02000046">
    <property type="protein sequence ID" value="EMF80795.1"/>
    <property type="molecule type" value="Genomic_DNA"/>
</dbReference>
<reference evidence="1 2" key="1">
    <citation type="submission" date="2013-01" db="EMBL/GenBank/DDBJ databases">
        <authorList>
            <person name="Harkins D.M."/>
            <person name="Durkin A.S."/>
            <person name="Brinkac L.M."/>
            <person name="Haft D.H."/>
            <person name="Selengut J.D."/>
            <person name="Sanka R."/>
            <person name="DePew J."/>
            <person name="Purushe J."/>
            <person name="Tulsiani S.M."/>
            <person name="Graham G.C."/>
            <person name="Burns M.-A."/>
            <person name="Dohnt M.F."/>
            <person name="Smythe L.D."/>
            <person name="McKay D.B."/>
            <person name="Craig S.B."/>
            <person name="Vinetz J.M."/>
            <person name="Sutton G.G."/>
            <person name="Nierman W.C."/>
            <person name="Fouts D.E."/>
        </authorList>
    </citation>
    <scope>NUCLEOTIDE SEQUENCE [LARGE SCALE GENOMIC DNA]</scope>
    <source>
        <strain evidence="1 2">LT2116</strain>
    </source>
</reference>
<dbReference type="Proteomes" id="UP000011770">
    <property type="component" value="Unassembled WGS sequence"/>
</dbReference>
<protein>
    <submittedName>
        <fullName evidence="1">Uncharacterized protein</fullName>
    </submittedName>
</protein>
<name>M3GW95_9LEPT</name>
<evidence type="ECO:0000313" key="2">
    <source>
        <dbReference type="Proteomes" id="UP000011770"/>
    </source>
</evidence>
<organism evidence="1 2">
    <name type="scientific">Leptospira weilii serovar Topaz str. LT2116</name>
    <dbReference type="NCBI Taxonomy" id="1088540"/>
    <lineage>
        <taxon>Bacteria</taxon>
        <taxon>Pseudomonadati</taxon>
        <taxon>Spirochaetota</taxon>
        <taxon>Spirochaetia</taxon>
        <taxon>Leptospirales</taxon>
        <taxon>Leptospiraceae</taxon>
        <taxon>Leptospira</taxon>
    </lineage>
</organism>
<accession>M3GW95</accession>
<proteinExistence type="predicted"/>
<dbReference type="AlphaFoldDB" id="M3GW95"/>
<comment type="caution">
    <text evidence="1">The sequence shown here is derived from an EMBL/GenBank/DDBJ whole genome shotgun (WGS) entry which is preliminary data.</text>
</comment>
<evidence type="ECO:0000313" key="1">
    <source>
        <dbReference type="EMBL" id="EMF80795.1"/>
    </source>
</evidence>
<sequence length="46" mass="5313">MFIIGSFSILKFKMGKSNSLHYSLRSGFLQSRSDFLKLFPNSKILK</sequence>
<gene>
    <name evidence="1" type="ORF">LEP1GSC188_3613</name>
</gene>